<dbReference type="PANTHER" id="PTHR37203:SF3">
    <property type="entry name" value="SLR0975 PROTEIN"/>
    <property type="match status" value="1"/>
</dbReference>
<proteinExistence type="predicted"/>
<dbReference type="Proteomes" id="UP000729402">
    <property type="component" value="Unassembled WGS sequence"/>
</dbReference>
<gene>
    <name evidence="1" type="ORF">GUJ93_ZPchr0002g26429</name>
</gene>
<dbReference type="AlphaFoldDB" id="A0A8J5SKU1"/>
<organism evidence="1 2">
    <name type="scientific">Zizania palustris</name>
    <name type="common">Northern wild rice</name>
    <dbReference type="NCBI Taxonomy" id="103762"/>
    <lineage>
        <taxon>Eukaryota</taxon>
        <taxon>Viridiplantae</taxon>
        <taxon>Streptophyta</taxon>
        <taxon>Embryophyta</taxon>
        <taxon>Tracheophyta</taxon>
        <taxon>Spermatophyta</taxon>
        <taxon>Magnoliopsida</taxon>
        <taxon>Liliopsida</taxon>
        <taxon>Poales</taxon>
        <taxon>Poaceae</taxon>
        <taxon>BOP clade</taxon>
        <taxon>Oryzoideae</taxon>
        <taxon>Oryzeae</taxon>
        <taxon>Zizaniinae</taxon>
        <taxon>Zizania</taxon>
    </lineage>
</organism>
<dbReference type="EMBL" id="JAAALK010000287">
    <property type="protein sequence ID" value="KAG8056934.1"/>
    <property type="molecule type" value="Genomic_DNA"/>
</dbReference>
<protein>
    <submittedName>
        <fullName evidence="1">Uncharacterized protein</fullName>
    </submittedName>
</protein>
<reference evidence="1" key="2">
    <citation type="submission" date="2021-02" db="EMBL/GenBank/DDBJ databases">
        <authorList>
            <person name="Kimball J.A."/>
            <person name="Haas M.W."/>
            <person name="Macchietto M."/>
            <person name="Kono T."/>
            <person name="Duquette J."/>
            <person name="Shao M."/>
        </authorList>
    </citation>
    <scope>NUCLEOTIDE SEQUENCE</scope>
    <source>
        <tissue evidence="1">Fresh leaf tissue</tissue>
    </source>
</reference>
<evidence type="ECO:0000313" key="1">
    <source>
        <dbReference type="EMBL" id="KAG8056934.1"/>
    </source>
</evidence>
<name>A0A8J5SKU1_ZIZPA</name>
<evidence type="ECO:0000313" key="2">
    <source>
        <dbReference type="Proteomes" id="UP000729402"/>
    </source>
</evidence>
<dbReference type="OrthoDB" id="448946at2759"/>
<reference evidence="1" key="1">
    <citation type="journal article" date="2021" name="bioRxiv">
        <title>Whole Genome Assembly and Annotation of Northern Wild Rice, Zizania palustris L., Supports a Whole Genome Duplication in the Zizania Genus.</title>
        <authorList>
            <person name="Haas M."/>
            <person name="Kono T."/>
            <person name="Macchietto M."/>
            <person name="Millas R."/>
            <person name="McGilp L."/>
            <person name="Shao M."/>
            <person name="Duquette J."/>
            <person name="Hirsch C.N."/>
            <person name="Kimball J."/>
        </authorList>
    </citation>
    <scope>NUCLEOTIDE SEQUENCE</scope>
    <source>
        <tissue evidence="1">Fresh leaf tissue</tissue>
    </source>
</reference>
<sequence length="446" mass="48896">MAAAAAAAESLPFVPAALSSRASLPLLPAARPAPTSSRLAGRRAPAVAATPRLRVRGAQGARTLQTLLPPRAAASPSAATAAGGMSDPELRMVLELATDEELMEFEEILYGTRYFSPLLKSIAKRPNSDYAVALDDIEERDIFISKLESRFLYLAADARSIIRGCRPSYRNILLGVRRELSVHCSSKLCTADLEAEIFLHLLNEYSSHKKGPVVFPWNKQTSPKENSSLGVNKWMVLTDSAWRIGAKGLESAVLKGGSALTLRMIYESLAKRLSGKVLMETGKYEIKKELLKQGGRLAAVNLESRAGLLAARQGLARAASRYAGLRSVMTFLGPIMWGTLLADIVIQMLGTDYARIVQAIYAFAQIRLTRTYHSFEFWCILPEDSRAARIGKELRCFCAKICELAPCLDSRRAPIVYTSSPDDRSFVNGGHLPREKLMKPPRTTMP</sequence>
<accession>A0A8J5SKU1</accession>
<dbReference type="PANTHER" id="PTHR37203">
    <property type="match status" value="1"/>
</dbReference>
<comment type="caution">
    <text evidence="1">The sequence shown here is derived from an EMBL/GenBank/DDBJ whole genome shotgun (WGS) entry which is preliminary data.</text>
</comment>
<keyword evidence="2" id="KW-1185">Reference proteome</keyword>